<dbReference type="EMBL" id="BAAALS010000007">
    <property type="protein sequence ID" value="GAA1748076.1"/>
    <property type="molecule type" value="Genomic_DNA"/>
</dbReference>
<sequence length="172" mass="18284">MTASGTWLDRLSRTSFVRVRITDGVALDGATPSSEVGLHLAVYRARPDVNAVVHLHPQTAVLLEALGVPIRLMTTDHAFYLRRVAVTAWHAPGTPEVGEAVAAAVADGTNCVLLPFHGCAVLGDTVEMAHRRAVNLEEAARLTYQAVSLVGDRALPECPPEFLAGRDAGSLI</sequence>
<evidence type="ECO:0000256" key="2">
    <source>
        <dbReference type="ARBA" id="ARBA00023239"/>
    </source>
</evidence>
<organism evidence="4 5">
    <name type="scientific">Luedemannella helvata</name>
    <dbReference type="NCBI Taxonomy" id="349315"/>
    <lineage>
        <taxon>Bacteria</taxon>
        <taxon>Bacillati</taxon>
        <taxon>Actinomycetota</taxon>
        <taxon>Actinomycetes</taxon>
        <taxon>Micromonosporales</taxon>
        <taxon>Micromonosporaceae</taxon>
        <taxon>Luedemannella</taxon>
    </lineage>
</organism>
<reference evidence="4 5" key="1">
    <citation type="journal article" date="2019" name="Int. J. Syst. Evol. Microbiol.">
        <title>The Global Catalogue of Microorganisms (GCM) 10K type strain sequencing project: providing services to taxonomists for standard genome sequencing and annotation.</title>
        <authorList>
            <consortium name="The Broad Institute Genomics Platform"/>
            <consortium name="The Broad Institute Genome Sequencing Center for Infectious Disease"/>
            <person name="Wu L."/>
            <person name="Ma J."/>
        </authorList>
    </citation>
    <scope>NUCLEOTIDE SEQUENCE [LARGE SCALE GENOMIC DNA]</scope>
    <source>
        <strain evidence="4 5">JCM 13249</strain>
    </source>
</reference>
<feature type="domain" description="Class II aldolase/adducin N-terminal" evidence="3">
    <location>
        <begin position="1"/>
        <end position="144"/>
    </location>
</feature>
<dbReference type="SUPFAM" id="SSF53639">
    <property type="entry name" value="AraD/HMP-PK domain-like"/>
    <property type="match status" value="1"/>
</dbReference>
<keyword evidence="1" id="KW-0479">Metal-binding</keyword>
<protein>
    <submittedName>
        <fullName evidence="4">Aldolase</fullName>
    </submittedName>
</protein>
<dbReference type="InterPro" id="IPR036409">
    <property type="entry name" value="Aldolase_II/adducin_N_sf"/>
</dbReference>
<keyword evidence="5" id="KW-1185">Reference proteome</keyword>
<dbReference type="PANTHER" id="PTHR22789:SF0">
    <property type="entry name" value="3-OXO-TETRONATE 4-PHOSPHATE DECARBOXYLASE-RELATED"/>
    <property type="match status" value="1"/>
</dbReference>
<comment type="caution">
    <text evidence="4">The sequence shown here is derived from an EMBL/GenBank/DDBJ whole genome shotgun (WGS) entry which is preliminary data.</text>
</comment>
<evidence type="ECO:0000313" key="5">
    <source>
        <dbReference type="Proteomes" id="UP001500655"/>
    </source>
</evidence>
<name>A0ABN2K4C6_9ACTN</name>
<evidence type="ECO:0000256" key="1">
    <source>
        <dbReference type="ARBA" id="ARBA00022723"/>
    </source>
</evidence>
<dbReference type="Proteomes" id="UP001500655">
    <property type="component" value="Unassembled WGS sequence"/>
</dbReference>
<evidence type="ECO:0000259" key="3">
    <source>
        <dbReference type="SMART" id="SM01007"/>
    </source>
</evidence>
<accession>A0ABN2K4C6</accession>
<dbReference type="InterPro" id="IPR001303">
    <property type="entry name" value="Aldolase_II/adducin_N"/>
</dbReference>
<gene>
    <name evidence="4" type="ORF">GCM10009681_19120</name>
</gene>
<dbReference type="Pfam" id="PF00596">
    <property type="entry name" value="Aldolase_II"/>
    <property type="match status" value="1"/>
</dbReference>
<dbReference type="Gene3D" id="3.40.225.10">
    <property type="entry name" value="Class II aldolase/adducin N-terminal domain"/>
    <property type="match status" value="1"/>
</dbReference>
<keyword evidence="2" id="KW-0456">Lyase</keyword>
<proteinExistence type="predicted"/>
<evidence type="ECO:0000313" key="4">
    <source>
        <dbReference type="EMBL" id="GAA1748076.1"/>
    </source>
</evidence>
<dbReference type="SMART" id="SM01007">
    <property type="entry name" value="Aldolase_II"/>
    <property type="match status" value="1"/>
</dbReference>
<dbReference type="InterPro" id="IPR050197">
    <property type="entry name" value="Aldolase_class_II_sugar_metab"/>
</dbReference>
<dbReference type="PANTHER" id="PTHR22789">
    <property type="entry name" value="FUCULOSE PHOSPHATE ALDOLASE"/>
    <property type="match status" value="1"/>
</dbReference>